<organism evidence="17 18">
    <name type="scientific">Candidatus Terrybacteria bacterium CG10_big_fil_rev_8_21_14_0_10_41_10</name>
    <dbReference type="NCBI Taxonomy" id="1975026"/>
    <lineage>
        <taxon>Bacteria</taxon>
        <taxon>Candidatus Terryibacteriota</taxon>
    </lineage>
</organism>
<evidence type="ECO:0000256" key="1">
    <source>
        <dbReference type="ARBA" id="ARBA00004141"/>
    </source>
</evidence>
<feature type="transmembrane region" description="Helical" evidence="16">
    <location>
        <begin position="44"/>
        <end position="64"/>
    </location>
</feature>
<name>A0A2M8LAZ8_9BACT</name>
<evidence type="ECO:0000256" key="4">
    <source>
        <dbReference type="ARBA" id="ARBA00022692"/>
    </source>
</evidence>
<dbReference type="Proteomes" id="UP000230959">
    <property type="component" value="Unassembled WGS sequence"/>
</dbReference>
<dbReference type="PANTHER" id="PTHR30474">
    <property type="entry name" value="CELL CYCLE PROTEIN"/>
    <property type="match status" value="1"/>
</dbReference>
<evidence type="ECO:0000256" key="13">
    <source>
        <dbReference type="ARBA" id="ARBA00041418"/>
    </source>
</evidence>
<evidence type="ECO:0000256" key="14">
    <source>
        <dbReference type="ARBA" id="ARBA00044770"/>
    </source>
</evidence>
<evidence type="ECO:0000256" key="6">
    <source>
        <dbReference type="ARBA" id="ARBA00022984"/>
    </source>
</evidence>
<dbReference type="Pfam" id="PF01098">
    <property type="entry name" value="FTSW_RODA_SPOVE"/>
    <property type="match status" value="1"/>
</dbReference>
<feature type="transmembrane region" description="Helical" evidence="16">
    <location>
        <begin position="133"/>
        <end position="151"/>
    </location>
</feature>
<keyword evidence="2" id="KW-0328">Glycosyltransferase</keyword>
<evidence type="ECO:0000313" key="17">
    <source>
        <dbReference type="EMBL" id="PJE73771.1"/>
    </source>
</evidence>
<evidence type="ECO:0000256" key="15">
    <source>
        <dbReference type="ARBA" id="ARBA00049902"/>
    </source>
</evidence>
<dbReference type="InterPro" id="IPR011923">
    <property type="entry name" value="RodA/MrdB"/>
</dbReference>
<feature type="transmembrane region" description="Helical" evidence="16">
    <location>
        <begin position="12"/>
        <end position="32"/>
    </location>
</feature>
<feature type="transmembrane region" description="Helical" evidence="16">
    <location>
        <begin position="101"/>
        <end position="121"/>
    </location>
</feature>
<feature type="transmembrane region" description="Helical" evidence="16">
    <location>
        <begin position="157"/>
        <end position="174"/>
    </location>
</feature>
<evidence type="ECO:0000256" key="3">
    <source>
        <dbReference type="ARBA" id="ARBA00022679"/>
    </source>
</evidence>
<evidence type="ECO:0000256" key="5">
    <source>
        <dbReference type="ARBA" id="ARBA00022960"/>
    </source>
</evidence>
<dbReference type="PANTHER" id="PTHR30474:SF2">
    <property type="entry name" value="PEPTIDOGLYCAN GLYCOSYLTRANSFERASE FTSW-RELATED"/>
    <property type="match status" value="1"/>
</dbReference>
<evidence type="ECO:0000256" key="9">
    <source>
        <dbReference type="ARBA" id="ARBA00032370"/>
    </source>
</evidence>
<dbReference type="GO" id="GO:0005886">
    <property type="term" value="C:plasma membrane"/>
    <property type="evidence" value="ECO:0007669"/>
    <property type="project" value="TreeGrafter"/>
</dbReference>
<dbReference type="GO" id="GO:0009252">
    <property type="term" value="P:peptidoglycan biosynthetic process"/>
    <property type="evidence" value="ECO:0007669"/>
    <property type="project" value="UniProtKB-KW"/>
</dbReference>
<comment type="subcellular location">
    <subcellularLocation>
        <location evidence="1">Membrane</location>
        <topology evidence="1">Multi-pass membrane protein</topology>
    </subcellularLocation>
</comment>
<evidence type="ECO:0000256" key="2">
    <source>
        <dbReference type="ARBA" id="ARBA00022676"/>
    </source>
</evidence>
<feature type="transmembrane region" description="Helical" evidence="16">
    <location>
        <begin position="269"/>
        <end position="289"/>
    </location>
</feature>
<gene>
    <name evidence="17" type="ORF">COV02_00745</name>
</gene>
<evidence type="ECO:0000256" key="7">
    <source>
        <dbReference type="ARBA" id="ARBA00022989"/>
    </source>
</evidence>
<dbReference type="GO" id="GO:0008360">
    <property type="term" value="P:regulation of cell shape"/>
    <property type="evidence" value="ECO:0007669"/>
    <property type="project" value="UniProtKB-KW"/>
</dbReference>
<evidence type="ECO:0000256" key="8">
    <source>
        <dbReference type="ARBA" id="ARBA00023136"/>
    </source>
</evidence>
<proteinExistence type="inferred from homology"/>
<dbReference type="AlphaFoldDB" id="A0A2M8LAZ8"/>
<dbReference type="GO" id="GO:0032153">
    <property type="term" value="C:cell division site"/>
    <property type="evidence" value="ECO:0007669"/>
    <property type="project" value="TreeGrafter"/>
</dbReference>
<comment type="caution">
    <text evidence="17">The sequence shown here is derived from an EMBL/GenBank/DDBJ whole genome shotgun (WGS) entry which is preliminary data.</text>
</comment>
<reference evidence="18" key="1">
    <citation type="submission" date="2017-09" db="EMBL/GenBank/DDBJ databases">
        <title>Depth-based differentiation of microbial function through sediment-hosted aquifers and enrichment of novel symbionts in the deep terrestrial subsurface.</title>
        <authorList>
            <person name="Probst A.J."/>
            <person name="Ladd B."/>
            <person name="Jarett J.K."/>
            <person name="Geller-Mcgrath D.E."/>
            <person name="Sieber C.M.K."/>
            <person name="Emerson J.B."/>
            <person name="Anantharaman K."/>
            <person name="Thomas B.C."/>
            <person name="Malmstrom R."/>
            <person name="Stieglmeier M."/>
            <person name="Klingl A."/>
            <person name="Woyke T."/>
            <person name="Ryan C.M."/>
            <person name="Banfield J.F."/>
        </authorList>
    </citation>
    <scope>NUCLEOTIDE SEQUENCE [LARGE SCALE GENOMIC DNA]</scope>
</reference>
<evidence type="ECO:0000256" key="11">
    <source>
        <dbReference type="ARBA" id="ARBA00038053"/>
    </source>
</evidence>
<feature type="transmembrane region" description="Helical" evidence="16">
    <location>
        <begin position="181"/>
        <end position="199"/>
    </location>
</feature>
<protein>
    <recommendedName>
        <fullName evidence="12">Probable peptidoglycan glycosyltransferase FtsW</fullName>
        <ecNumber evidence="14">2.4.99.28</ecNumber>
    </recommendedName>
    <alternativeName>
        <fullName evidence="13">Cell division protein FtsW</fullName>
    </alternativeName>
    <alternativeName>
        <fullName evidence="10">Cell wall polymerase</fullName>
    </alternativeName>
    <alternativeName>
        <fullName evidence="9">Peptidoglycan polymerase</fullName>
    </alternativeName>
</protein>
<evidence type="ECO:0000256" key="16">
    <source>
        <dbReference type="SAM" id="Phobius"/>
    </source>
</evidence>
<dbReference type="EMBL" id="PFER01000013">
    <property type="protein sequence ID" value="PJE73771.1"/>
    <property type="molecule type" value="Genomic_DNA"/>
</dbReference>
<keyword evidence="3" id="KW-0808">Transferase</keyword>
<comment type="similarity">
    <text evidence="11">Belongs to the SEDS family. FtsW subfamily.</text>
</comment>
<dbReference type="EC" id="2.4.99.28" evidence="14"/>
<comment type="catalytic activity">
    <reaction evidence="15">
        <text>[GlcNAc-(1-&gt;4)-Mur2Ac(oyl-L-Ala-gamma-D-Glu-L-Lys-D-Ala-D-Ala)](n)-di-trans,octa-cis-undecaprenyl diphosphate + beta-D-GlcNAc-(1-&gt;4)-Mur2Ac(oyl-L-Ala-gamma-D-Glu-L-Lys-D-Ala-D-Ala)-di-trans,octa-cis-undecaprenyl diphosphate = [GlcNAc-(1-&gt;4)-Mur2Ac(oyl-L-Ala-gamma-D-Glu-L-Lys-D-Ala-D-Ala)](n+1)-di-trans,octa-cis-undecaprenyl diphosphate + di-trans,octa-cis-undecaprenyl diphosphate + H(+)</text>
        <dbReference type="Rhea" id="RHEA:23708"/>
        <dbReference type="Rhea" id="RHEA-COMP:9602"/>
        <dbReference type="Rhea" id="RHEA-COMP:9603"/>
        <dbReference type="ChEBI" id="CHEBI:15378"/>
        <dbReference type="ChEBI" id="CHEBI:58405"/>
        <dbReference type="ChEBI" id="CHEBI:60033"/>
        <dbReference type="ChEBI" id="CHEBI:78435"/>
        <dbReference type="EC" id="2.4.99.28"/>
    </reaction>
</comment>
<feature type="transmembrane region" description="Helical" evidence="16">
    <location>
        <begin position="301"/>
        <end position="323"/>
    </location>
</feature>
<dbReference type="GO" id="GO:0015648">
    <property type="term" value="F:lipid-linked peptidoglycan transporter activity"/>
    <property type="evidence" value="ECO:0007669"/>
    <property type="project" value="TreeGrafter"/>
</dbReference>
<evidence type="ECO:0000256" key="12">
    <source>
        <dbReference type="ARBA" id="ARBA00041185"/>
    </source>
</evidence>
<keyword evidence="6" id="KW-0573">Peptidoglycan synthesis</keyword>
<keyword evidence="4 16" id="KW-0812">Transmembrane</keyword>
<dbReference type="NCBIfam" id="TIGR02210">
    <property type="entry name" value="rodA_shape"/>
    <property type="match status" value="1"/>
</dbReference>
<evidence type="ECO:0000313" key="18">
    <source>
        <dbReference type="Proteomes" id="UP000230959"/>
    </source>
</evidence>
<keyword evidence="8 16" id="KW-0472">Membrane</keyword>
<keyword evidence="7 16" id="KW-1133">Transmembrane helix</keyword>
<accession>A0A2M8LAZ8</accession>
<dbReference type="GO" id="GO:0008955">
    <property type="term" value="F:peptidoglycan glycosyltransferase activity"/>
    <property type="evidence" value="ECO:0007669"/>
    <property type="project" value="UniProtKB-EC"/>
</dbReference>
<keyword evidence="5" id="KW-0133">Cell shape</keyword>
<sequence length="378" mass="42814">MRAIYKNASIDWVLFIATLPLLAAGLISMRSFGLESDYYFTRQVYWIIFSMFLFFSFSFVDWRIFKKTEVLVVLFLVANLFLIILLVTGKVTKGATSWFDLGLFSIEPVDPLKILIIFILAKYFSRRHVEIANIRHIIIPGLYVGIPIFLVFLQPDFGSAIILFLIWLAMIMVAGISKRHLIAIVLIITTLLSISWFFAFKPYQKDRILTFLNPARDARGAGYNALQSTIAVGSGGMFGKGIGFGSQSRLEFLPEHQTDFIFAAFVEEWGFVGAMFIFIFYAIVVWRVLKNAYLGQSNFETLFGIGVASFLAAHFFVHIGMNIGLLPITGTTLPFLSYGGSHIATVYMSLGILMGMRRYSRHARSEEIEAEYLESKFD</sequence>
<dbReference type="GO" id="GO:0051301">
    <property type="term" value="P:cell division"/>
    <property type="evidence" value="ECO:0007669"/>
    <property type="project" value="InterPro"/>
</dbReference>
<feature type="transmembrane region" description="Helical" evidence="16">
    <location>
        <begin position="71"/>
        <end position="89"/>
    </location>
</feature>
<feature type="transmembrane region" description="Helical" evidence="16">
    <location>
        <begin position="335"/>
        <end position="356"/>
    </location>
</feature>
<evidence type="ECO:0000256" key="10">
    <source>
        <dbReference type="ARBA" id="ARBA00033270"/>
    </source>
</evidence>
<dbReference type="InterPro" id="IPR001182">
    <property type="entry name" value="FtsW/RodA"/>
</dbReference>